<dbReference type="Gene3D" id="1.10.10.10">
    <property type="entry name" value="Winged helix-like DNA-binding domain superfamily/Winged helix DNA-binding domain"/>
    <property type="match status" value="1"/>
</dbReference>
<dbReference type="SMART" id="SM00421">
    <property type="entry name" value="HTH_LUXR"/>
    <property type="match status" value="1"/>
</dbReference>
<dbReference type="Gene3D" id="3.40.50.300">
    <property type="entry name" value="P-loop containing nucleotide triphosphate hydrolases"/>
    <property type="match status" value="1"/>
</dbReference>
<dbReference type="InterPro" id="IPR027417">
    <property type="entry name" value="P-loop_NTPase"/>
</dbReference>
<dbReference type="Pfam" id="PF25873">
    <property type="entry name" value="WHD_MalT"/>
    <property type="match status" value="1"/>
</dbReference>
<dbReference type="InterPro" id="IPR016032">
    <property type="entry name" value="Sig_transdc_resp-reg_C-effctor"/>
</dbReference>
<name>A0A0Q0X6Y6_9PSED</name>
<evidence type="ECO:0000256" key="2">
    <source>
        <dbReference type="ARBA" id="ARBA00023125"/>
    </source>
</evidence>
<evidence type="ECO:0000313" key="6">
    <source>
        <dbReference type="Proteomes" id="UP000050342"/>
    </source>
</evidence>
<dbReference type="InterPro" id="IPR000792">
    <property type="entry name" value="Tscrpt_reg_LuxR_C"/>
</dbReference>
<keyword evidence="6" id="KW-1185">Reference proteome</keyword>
<dbReference type="STRING" id="1563157.AQS70_03315"/>
<evidence type="ECO:0000259" key="4">
    <source>
        <dbReference type="PROSITE" id="PS50043"/>
    </source>
</evidence>
<reference evidence="5 6" key="1">
    <citation type="submission" date="2015-10" db="EMBL/GenBank/DDBJ databases">
        <title>Pseudomonas helleri sp. nov. and Pseudomonas weihenstephanensis sp. nov., isolated from raw cows milk.</title>
        <authorList>
            <person name="Von Neubeck M."/>
            <person name="Huptas C."/>
            <person name="Wenning M."/>
            <person name="Scherer S."/>
        </authorList>
    </citation>
    <scope>NUCLEOTIDE SEQUENCE [LARGE SCALE GENOMIC DNA]</scope>
    <source>
        <strain evidence="5 6">BSTT44</strain>
    </source>
</reference>
<dbReference type="Pfam" id="PF00196">
    <property type="entry name" value="GerE"/>
    <property type="match status" value="1"/>
</dbReference>
<dbReference type="GO" id="GO:0006355">
    <property type="term" value="P:regulation of DNA-templated transcription"/>
    <property type="evidence" value="ECO:0007669"/>
    <property type="project" value="InterPro"/>
</dbReference>
<dbReference type="Gene3D" id="1.25.40.10">
    <property type="entry name" value="Tetratricopeptide repeat domain"/>
    <property type="match status" value="1"/>
</dbReference>
<keyword evidence="2" id="KW-0238">DNA-binding</keyword>
<dbReference type="AlphaFoldDB" id="A0A0Q0X6Y6"/>
<organism evidence="5 6">
    <name type="scientific">Pseudomonas endophytica</name>
    <dbReference type="NCBI Taxonomy" id="1563157"/>
    <lineage>
        <taxon>Bacteria</taxon>
        <taxon>Pseudomonadati</taxon>
        <taxon>Pseudomonadota</taxon>
        <taxon>Gammaproteobacteria</taxon>
        <taxon>Pseudomonadales</taxon>
        <taxon>Pseudomonadaceae</taxon>
        <taxon>Pseudomonas</taxon>
    </lineage>
</organism>
<dbReference type="CDD" id="cd06170">
    <property type="entry name" value="LuxR_C_like"/>
    <property type="match status" value="1"/>
</dbReference>
<dbReference type="PRINTS" id="PR00038">
    <property type="entry name" value="HTHLUXR"/>
</dbReference>
<dbReference type="SUPFAM" id="SSF46894">
    <property type="entry name" value="C-terminal effector domain of the bipartite response regulators"/>
    <property type="match status" value="1"/>
</dbReference>
<dbReference type="PROSITE" id="PS50043">
    <property type="entry name" value="HTH_LUXR_2"/>
    <property type="match status" value="1"/>
</dbReference>
<comment type="caution">
    <text evidence="5">The sequence shown here is derived from an EMBL/GenBank/DDBJ whole genome shotgun (WGS) entry which is preliminary data.</text>
</comment>
<evidence type="ECO:0000256" key="3">
    <source>
        <dbReference type="ARBA" id="ARBA00023163"/>
    </source>
</evidence>
<keyword evidence="3" id="KW-0804">Transcription</keyword>
<feature type="domain" description="HTH luxR-type" evidence="4">
    <location>
        <begin position="789"/>
        <end position="854"/>
    </location>
</feature>
<dbReference type="InterPro" id="IPR059106">
    <property type="entry name" value="WHD_MalT"/>
</dbReference>
<dbReference type="PANTHER" id="PTHR44688:SF16">
    <property type="entry name" value="DNA-BINDING TRANSCRIPTIONAL ACTIVATOR DEVR_DOSR"/>
    <property type="match status" value="1"/>
</dbReference>
<dbReference type="SUPFAM" id="SSF52540">
    <property type="entry name" value="P-loop containing nucleoside triphosphate hydrolases"/>
    <property type="match status" value="1"/>
</dbReference>
<dbReference type="PANTHER" id="PTHR44688">
    <property type="entry name" value="DNA-BINDING TRANSCRIPTIONAL ACTIVATOR DEVR_DOSR"/>
    <property type="match status" value="1"/>
</dbReference>
<proteinExistence type="predicted"/>
<keyword evidence="1" id="KW-0805">Transcription regulation</keyword>
<accession>A0A0Q0X6Y6</accession>
<dbReference type="Proteomes" id="UP000050342">
    <property type="component" value="Unassembled WGS sequence"/>
</dbReference>
<evidence type="ECO:0000256" key="1">
    <source>
        <dbReference type="ARBA" id="ARBA00023015"/>
    </source>
</evidence>
<dbReference type="InterPro" id="IPR011990">
    <property type="entry name" value="TPR-like_helical_dom_sf"/>
</dbReference>
<protein>
    <submittedName>
        <fullName evidence="5">LuxR family transcriptional regulator</fullName>
    </submittedName>
</protein>
<dbReference type="GO" id="GO:0003677">
    <property type="term" value="F:DNA binding"/>
    <property type="evidence" value="ECO:0007669"/>
    <property type="project" value="UniProtKB-KW"/>
</dbReference>
<dbReference type="EMBL" id="LLWH01000187">
    <property type="protein sequence ID" value="KQB52760.1"/>
    <property type="molecule type" value="Genomic_DNA"/>
</dbReference>
<dbReference type="InterPro" id="IPR036388">
    <property type="entry name" value="WH-like_DNA-bd_sf"/>
</dbReference>
<evidence type="ECO:0000313" key="5">
    <source>
        <dbReference type="EMBL" id="KQB52760.1"/>
    </source>
</evidence>
<gene>
    <name evidence="5" type="ORF">AQS70_03315</name>
</gene>
<sequence>MLTSKVRGTLLTSLQQHPAQPLLLVVAPAGYGKTILLMQWRQTLLAQAADAHLAWLSLDEADAEPNRFLAYLILAFERAGLALGHLSHLAATQTLDAQPLRTLTALIHALSQAERPITLLLDDYHSVTSKEVDHLICTLLEHATPRLRLVVASRTRPAWPLARWKTNGWIQEIDAHALSLSEEQTQSILGAQVDAGDVQHIHRATEGWAVAVQLARLWRESHEGHIYGLGAFSGCVTDVADYLAEQVLGSLSAPLQLFLLETSLLERFNAELADAVRQRTDSAQLLSQLSHLETLLMPLDAERQWFRCHGLLRDFLASRVSPPQARRIHCAAAQWLAQANDWVQAVAHALRAKDTALAIRLVVQAGGWALILRHGIRYAQSLVQQFDEQTRRNAPDLLLLQAYLHAKLGEHALCTQRLELAQKSLREEPRLLRDFYVIRTLSHAYLDHFEHQPAPQGLAPYIHPDELLAQATLECVNTLRLMTRGDVSSALHSIRAAQVQMQLVASPRGESYCCIHQAQLLALCGQMQASQALIESTLAFVHNHFGGESTLKALVGCLKARQLYWQGDWPQATPLLKDGWAALEYADGWLEVVAGTAEVTWRTTLRAKGLQPALLELEHVSQLAHARNWPRLQQLINAWRVDALVQGGQLTQARTQALQANIEGQADHPQDWRNQEAACLALGRLQIATGASHAALNRLQRDATQLQNKGLLLPSWRLKLLALVARQKAHIPQQTDDELATLTALCDHAIPGLLLEVGPSLVPVLEQYIAALPALQPVITRLRGWRAHPLRANIAFSAKEIQILNLLASGQSNKVMAQALDVSENTVKFHLKNIYSKLSVDNRTRAIRMALRQGLIGTS</sequence>